<evidence type="ECO:0000256" key="1">
    <source>
        <dbReference type="SAM" id="MobiDB-lite"/>
    </source>
</evidence>
<organism evidence="4 5">
    <name type="scientific">Knoellia locipacati</name>
    <dbReference type="NCBI Taxonomy" id="882824"/>
    <lineage>
        <taxon>Bacteria</taxon>
        <taxon>Bacillati</taxon>
        <taxon>Actinomycetota</taxon>
        <taxon>Actinomycetes</taxon>
        <taxon>Micrococcales</taxon>
        <taxon>Intrasporangiaceae</taxon>
        <taxon>Knoellia</taxon>
    </lineage>
</organism>
<feature type="transmembrane region" description="Helical" evidence="2">
    <location>
        <begin position="423"/>
        <end position="444"/>
    </location>
</feature>
<feature type="transmembrane region" description="Helical" evidence="2">
    <location>
        <begin position="385"/>
        <end position="411"/>
    </location>
</feature>
<dbReference type="AlphaFoldDB" id="A0A512T028"/>
<reference evidence="4 5" key="1">
    <citation type="submission" date="2019-07" db="EMBL/GenBank/DDBJ databases">
        <title>Whole genome shotgun sequence of Knoellia locipacati NBRC 109775.</title>
        <authorList>
            <person name="Hosoyama A."/>
            <person name="Uohara A."/>
            <person name="Ohji S."/>
            <person name="Ichikawa N."/>
        </authorList>
    </citation>
    <scope>NUCLEOTIDE SEQUENCE [LARGE SCALE GENOMIC DNA]</scope>
    <source>
        <strain evidence="4 5">NBRC 109775</strain>
    </source>
</reference>
<feature type="signal peptide" evidence="3">
    <location>
        <begin position="1"/>
        <end position="19"/>
    </location>
</feature>
<keyword evidence="3" id="KW-0732">Signal</keyword>
<gene>
    <name evidence="4" type="ORF">KLO01_15780</name>
</gene>
<accession>A0A512T028</accession>
<comment type="caution">
    <text evidence="4">The sequence shown here is derived from an EMBL/GenBank/DDBJ whole genome shotgun (WGS) entry which is preliminary data.</text>
</comment>
<keyword evidence="2" id="KW-1133">Transmembrane helix</keyword>
<feature type="transmembrane region" description="Helical" evidence="2">
    <location>
        <begin position="347"/>
        <end position="373"/>
    </location>
</feature>
<evidence type="ECO:0000313" key="5">
    <source>
        <dbReference type="Proteomes" id="UP000321793"/>
    </source>
</evidence>
<keyword evidence="2" id="KW-0812">Transmembrane</keyword>
<keyword evidence="2" id="KW-0472">Membrane</keyword>
<feature type="region of interest" description="Disordered" evidence="1">
    <location>
        <begin position="476"/>
        <end position="633"/>
    </location>
</feature>
<feature type="chain" id="PRO_5021986245" evidence="3">
    <location>
        <begin position="20"/>
        <end position="633"/>
    </location>
</feature>
<feature type="compositionally biased region" description="Basic and acidic residues" evidence="1">
    <location>
        <begin position="601"/>
        <end position="633"/>
    </location>
</feature>
<evidence type="ECO:0000313" key="4">
    <source>
        <dbReference type="EMBL" id="GEQ13531.1"/>
    </source>
</evidence>
<protein>
    <submittedName>
        <fullName evidence="4">Uncharacterized protein</fullName>
    </submittedName>
</protein>
<feature type="compositionally biased region" description="Polar residues" evidence="1">
    <location>
        <begin position="539"/>
        <end position="549"/>
    </location>
</feature>
<dbReference type="EMBL" id="BKBA01000006">
    <property type="protein sequence ID" value="GEQ13531.1"/>
    <property type="molecule type" value="Genomic_DNA"/>
</dbReference>
<evidence type="ECO:0000256" key="3">
    <source>
        <dbReference type="SAM" id="SignalP"/>
    </source>
</evidence>
<name>A0A512T028_9MICO</name>
<sequence length="633" mass="66472">MRVGLLTFLLVILGGAAAAARPSIPGLPDCKEAPVAEYPDRGVSGMLDPAPSPVPVARDPFAPQRTTSIYDQYGYAGLRWSTYDLGCGGSVRNPEAAADTMVGNMAMSAAVFVTSLSNGIHNAVSNPKDYMGPLDRVVDRVSERMNEAIWTPWGGVALLGVVGLLLVYSTRGQLSSVVSGGLWAMLVLAVLSGLAAYPGRAASFFDETVTQTIGNLQASSAGVVSDAEGGPGRSQGALAVDTVLYQNWLRGELGSSEGAAAERWGPRLFGATALTRAEAASSRDPERAKEISESKAEAFTEVADEIQEQDPSTYAVLQGKAGGRAGTGVLTLLGSLFTVGFRLIADAFLVAGLVMLRLLVMFFPAAAVVGIIAPLSSVVRRIGNIGAASLVNVIAFSAGSVIHTAAISALLSTADGPGMSVMALLLCLVLTVAAFVLMMPFLSMTQMLGGQSRRGLLRSVRQNVVRYAVSRKATEDGTSDVLEEQVGRRSMPADGSPGRRVADPPRAETYQRPTPVWDITSDGVQWRHMSDGDAGGSVFVSQPRQQLSQGGDDAARSSSDPIAPPPDGPKGTEPSPSRHRLLVGQVVGQEQDRARRMHIVRPHEGNASLRHDGSMGHDIFDPGIGRSDDREAS</sequence>
<proteinExistence type="predicted"/>
<evidence type="ECO:0000256" key="2">
    <source>
        <dbReference type="SAM" id="Phobius"/>
    </source>
</evidence>
<keyword evidence="5" id="KW-1185">Reference proteome</keyword>
<dbReference type="Proteomes" id="UP000321793">
    <property type="component" value="Unassembled WGS sequence"/>
</dbReference>
<feature type="transmembrane region" description="Helical" evidence="2">
    <location>
        <begin position="180"/>
        <end position="197"/>
    </location>
</feature>
<feature type="transmembrane region" description="Helical" evidence="2">
    <location>
        <begin position="150"/>
        <end position="168"/>
    </location>
</feature>